<organism evidence="3 4">
    <name type="scientific">Halteria grandinella</name>
    <dbReference type="NCBI Taxonomy" id="5974"/>
    <lineage>
        <taxon>Eukaryota</taxon>
        <taxon>Sar</taxon>
        <taxon>Alveolata</taxon>
        <taxon>Ciliophora</taxon>
        <taxon>Intramacronucleata</taxon>
        <taxon>Spirotrichea</taxon>
        <taxon>Stichotrichia</taxon>
        <taxon>Sporadotrichida</taxon>
        <taxon>Halteriidae</taxon>
        <taxon>Halteria</taxon>
    </lineage>
</organism>
<accession>A0A8J8T1U7</accession>
<keyword evidence="4" id="KW-1185">Reference proteome</keyword>
<evidence type="ECO:0000313" key="3">
    <source>
        <dbReference type="EMBL" id="TNV78408.1"/>
    </source>
</evidence>
<dbReference type="PROSITE" id="PS50022">
    <property type="entry name" value="FA58C_3"/>
    <property type="match status" value="1"/>
</dbReference>
<dbReference type="SMART" id="SM00231">
    <property type="entry name" value="FA58C"/>
    <property type="match status" value="1"/>
</dbReference>
<comment type="caution">
    <text evidence="3">The sequence shown here is derived from an EMBL/GenBank/DDBJ whole genome shotgun (WGS) entry which is preliminary data.</text>
</comment>
<name>A0A8J8T1U7_HALGN</name>
<dbReference type="CDD" id="cd00057">
    <property type="entry name" value="FA58C"/>
    <property type="match status" value="1"/>
</dbReference>
<dbReference type="Pfam" id="PF00754">
    <property type="entry name" value="F5_F8_type_C"/>
    <property type="match status" value="1"/>
</dbReference>
<dbReference type="InterPro" id="IPR000421">
    <property type="entry name" value="FA58C"/>
</dbReference>
<evidence type="ECO:0000256" key="1">
    <source>
        <dbReference type="SAM" id="SignalP"/>
    </source>
</evidence>
<dbReference type="EMBL" id="RRYP01010400">
    <property type="protein sequence ID" value="TNV78408.1"/>
    <property type="molecule type" value="Genomic_DNA"/>
</dbReference>
<gene>
    <name evidence="3" type="ORF">FGO68_gene6117</name>
</gene>
<evidence type="ECO:0000259" key="2">
    <source>
        <dbReference type="PROSITE" id="PS50022"/>
    </source>
</evidence>
<feature type="chain" id="PRO_5035311364" description="F5/8 type C domain-containing protein" evidence="1">
    <location>
        <begin position="17"/>
        <end position="198"/>
    </location>
</feature>
<dbReference type="AlphaFoldDB" id="A0A8J8T1U7"/>
<dbReference type="Proteomes" id="UP000785679">
    <property type="component" value="Unassembled WGS sequence"/>
</dbReference>
<dbReference type="InterPro" id="IPR008979">
    <property type="entry name" value="Galactose-bd-like_sf"/>
</dbReference>
<dbReference type="PROSITE" id="PS01285">
    <property type="entry name" value="FA58C_1"/>
    <property type="match status" value="1"/>
</dbReference>
<dbReference type="SUPFAM" id="SSF49785">
    <property type="entry name" value="Galactose-binding domain-like"/>
    <property type="match status" value="1"/>
</dbReference>
<proteinExistence type="predicted"/>
<sequence length="198" mass="22757">MIRSFLLAVLLSQSNQQQSQYFASKILEQVSQGLIASNNIQTIAAIATGNGVQVSSICNWPDGAHGVRLDYGQSNWRCVWARGNPEQPYENSWAAGNLDLNQYIQIGFTQPRVVHRIRTQGKNEGQQWVTYYKVSYSLNGIDWINYDNGREIKGNVDQRTIVTQDLNPFIARAIRIQPTQWYSFIGMRAEVYYYDYLY</sequence>
<dbReference type="PANTHER" id="PTHR24543">
    <property type="entry name" value="MULTICOPPER OXIDASE-RELATED"/>
    <property type="match status" value="1"/>
</dbReference>
<dbReference type="Gene3D" id="2.60.120.260">
    <property type="entry name" value="Galactose-binding domain-like"/>
    <property type="match status" value="1"/>
</dbReference>
<feature type="domain" description="F5/8 type C" evidence="2">
    <location>
        <begin position="91"/>
        <end position="194"/>
    </location>
</feature>
<reference evidence="3" key="1">
    <citation type="submission" date="2019-06" db="EMBL/GenBank/DDBJ databases">
        <authorList>
            <person name="Zheng W."/>
        </authorList>
    </citation>
    <scope>NUCLEOTIDE SEQUENCE</scope>
    <source>
        <strain evidence="3">QDHG01</strain>
    </source>
</reference>
<protein>
    <recommendedName>
        <fullName evidence="2">F5/8 type C domain-containing protein</fullName>
    </recommendedName>
</protein>
<dbReference type="OrthoDB" id="10067267at2759"/>
<keyword evidence="1" id="KW-0732">Signal</keyword>
<evidence type="ECO:0000313" key="4">
    <source>
        <dbReference type="Proteomes" id="UP000785679"/>
    </source>
</evidence>
<feature type="signal peptide" evidence="1">
    <location>
        <begin position="1"/>
        <end position="16"/>
    </location>
</feature>